<reference evidence="4 5" key="1">
    <citation type="submission" date="2016-03" db="EMBL/GenBank/DDBJ databases">
        <title>Whole genome sequencing of Grifola frondosa 9006-11.</title>
        <authorList>
            <person name="Min B."/>
            <person name="Park H."/>
            <person name="Kim J.-G."/>
            <person name="Cho H."/>
            <person name="Oh Y.-L."/>
            <person name="Kong W.-S."/>
            <person name="Choi I.-G."/>
        </authorList>
    </citation>
    <scope>NUCLEOTIDE SEQUENCE [LARGE SCALE GENOMIC DNA]</scope>
    <source>
        <strain evidence="4 5">9006-11</strain>
    </source>
</reference>
<dbReference type="SMART" id="SM00220">
    <property type="entry name" value="S_TKc"/>
    <property type="match status" value="1"/>
</dbReference>
<feature type="region of interest" description="Disordered" evidence="2">
    <location>
        <begin position="367"/>
        <end position="388"/>
    </location>
</feature>
<dbReference type="STRING" id="5627.A0A1C7M610"/>
<evidence type="ECO:0000256" key="2">
    <source>
        <dbReference type="SAM" id="MobiDB-lite"/>
    </source>
</evidence>
<feature type="domain" description="Protein kinase" evidence="3">
    <location>
        <begin position="11"/>
        <end position="299"/>
    </location>
</feature>
<evidence type="ECO:0000259" key="3">
    <source>
        <dbReference type="PROSITE" id="PS50011"/>
    </source>
</evidence>
<keyword evidence="5" id="KW-1185">Reference proteome</keyword>
<keyword evidence="4" id="KW-0808">Transferase</keyword>
<gene>
    <name evidence="4" type="primary">csnk1a1</name>
    <name evidence="4" type="ORF">A0H81_07404</name>
</gene>
<dbReference type="GO" id="GO:0005524">
    <property type="term" value="F:ATP binding"/>
    <property type="evidence" value="ECO:0007669"/>
    <property type="project" value="InterPro"/>
</dbReference>
<proteinExistence type="predicted"/>
<dbReference type="Proteomes" id="UP000092993">
    <property type="component" value="Unassembled WGS sequence"/>
</dbReference>
<dbReference type="GO" id="GO:0004674">
    <property type="term" value="F:protein serine/threonine kinase activity"/>
    <property type="evidence" value="ECO:0007669"/>
    <property type="project" value="UniProtKB-EC"/>
</dbReference>
<sequence>MESYMESLTPFTATDPIPSDLYSAVCDLLAQAWLVPFEVGGVRFYWFRDHERLRTTGTVIGISVEMKLCTKLHLLGDNRDALKDEYEVYHQLRGQTFVPQIRAFGIQSHWKYLTMDWVGLDMNQLMWQLDDWTPYMTYFLFREMLNCVQQLHCCGFIHGDLKPENFCCEFDIDLDDPVPRIFIIDMETVMRCPANSSRCRGTPTYSSQYMSAGEPLSWRDDLHSMAYILIQFHDIAMLPWKMAAYHQDYEEVLRLKKDFVVTQLDLPACCTEIVQLCLGLDFMEEPPYERMYSILTEAMENRRHLHTPVFCNIRKCEGIPVEGGGPLSLFNAIKPPVLPKPQQYSQHDARQDNYRYEMFHMSSAKYDRLPTSTDDEDARKRSHDEPTSDLRVLHERLYSDPRFNPPTPSPWKRAALLAFVVFLIWLSFSLRLSKPRQPEVVHATRYSKEYKFRPAASPIVTEQLKDGRVRVRGAAPTVR</sequence>
<accession>A0A1C7M610</accession>
<protein>
    <recommendedName>
        <fullName evidence="1">non-specific serine/threonine protein kinase</fullName>
        <ecNumber evidence="1">2.7.11.1</ecNumber>
    </recommendedName>
</protein>
<dbReference type="Gene3D" id="1.10.510.10">
    <property type="entry name" value="Transferase(Phosphotransferase) domain 1"/>
    <property type="match status" value="1"/>
</dbReference>
<dbReference type="InterPro" id="IPR011009">
    <property type="entry name" value="Kinase-like_dom_sf"/>
</dbReference>
<dbReference type="PROSITE" id="PS00108">
    <property type="entry name" value="PROTEIN_KINASE_ST"/>
    <property type="match status" value="1"/>
</dbReference>
<dbReference type="Pfam" id="PF00069">
    <property type="entry name" value="Pkinase"/>
    <property type="match status" value="1"/>
</dbReference>
<comment type="caution">
    <text evidence="4">The sequence shown here is derived from an EMBL/GenBank/DDBJ whole genome shotgun (WGS) entry which is preliminary data.</text>
</comment>
<dbReference type="InterPro" id="IPR008271">
    <property type="entry name" value="Ser/Thr_kinase_AS"/>
</dbReference>
<dbReference type="PANTHER" id="PTHR11909">
    <property type="entry name" value="CASEIN KINASE-RELATED"/>
    <property type="match status" value="1"/>
</dbReference>
<dbReference type="EMBL" id="LUGG01000009">
    <property type="protein sequence ID" value="OBZ72198.1"/>
    <property type="molecule type" value="Genomic_DNA"/>
</dbReference>
<keyword evidence="4" id="KW-0418">Kinase</keyword>
<evidence type="ECO:0000256" key="1">
    <source>
        <dbReference type="ARBA" id="ARBA00012513"/>
    </source>
</evidence>
<evidence type="ECO:0000313" key="5">
    <source>
        <dbReference type="Proteomes" id="UP000092993"/>
    </source>
</evidence>
<dbReference type="InterPro" id="IPR000719">
    <property type="entry name" value="Prot_kinase_dom"/>
</dbReference>
<dbReference type="EC" id="2.7.11.1" evidence="1"/>
<dbReference type="InterPro" id="IPR050235">
    <property type="entry name" value="CK1_Ser-Thr_kinase"/>
</dbReference>
<dbReference type="PROSITE" id="PS50011">
    <property type="entry name" value="PROTEIN_KINASE_DOM"/>
    <property type="match status" value="1"/>
</dbReference>
<name>A0A1C7M610_GRIFR</name>
<evidence type="ECO:0000313" key="4">
    <source>
        <dbReference type="EMBL" id="OBZ72198.1"/>
    </source>
</evidence>
<dbReference type="AlphaFoldDB" id="A0A1C7M610"/>
<dbReference type="SUPFAM" id="SSF56112">
    <property type="entry name" value="Protein kinase-like (PK-like)"/>
    <property type="match status" value="1"/>
</dbReference>
<feature type="compositionally biased region" description="Basic and acidic residues" evidence="2">
    <location>
        <begin position="377"/>
        <end position="388"/>
    </location>
</feature>
<organism evidence="4 5">
    <name type="scientific">Grifola frondosa</name>
    <name type="common">Maitake</name>
    <name type="synonym">Polyporus frondosus</name>
    <dbReference type="NCBI Taxonomy" id="5627"/>
    <lineage>
        <taxon>Eukaryota</taxon>
        <taxon>Fungi</taxon>
        <taxon>Dikarya</taxon>
        <taxon>Basidiomycota</taxon>
        <taxon>Agaricomycotina</taxon>
        <taxon>Agaricomycetes</taxon>
        <taxon>Polyporales</taxon>
        <taxon>Grifolaceae</taxon>
        <taxon>Grifola</taxon>
    </lineage>
</organism>
<dbReference type="OrthoDB" id="2538110at2759"/>